<protein>
    <submittedName>
        <fullName evidence="2">Amidase</fullName>
        <ecNumber evidence="2">3.5.1.4</ecNumber>
    </submittedName>
</protein>
<dbReference type="PANTHER" id="PTHR43372:SF4">
    <property type="entry name" value="FATTY-ACID AMIDE HYDROLASE 2"/>
    <property type="match status" value="1"/>
</dbReference>
<comment type="caution">
    <text evidence="2">The sequence shown here is derived from an EMBL/GenBank/DDBJ whole genome shotgun (WGS) entry which is preliminary data.</text>
</comment>
<evidence type="ECO:0000313" key="3">
    <source>
        <dbReference type="Proteomes" id="UP000706333"/>
    </source>
</evidence>
<reference evidence="2" key="2">
    <citation type="journal article" date="2020" name="Microorganisms">
        <title>Osmotic Adaptation and Compatible Solute Biosynthesis of Phototrophic Bacteria as Revealed from Genome Analyses.</title>
        <authorList>
            <person name="Imhoff J.F."/>
            <person name="Rahn T."/>
            <person name="Kunzel S."/>
            <person name="Keller A."/>
            <person name="Neulinger S.C."/>
        </authorList>
    </citation>
    <scope>NUCLEOTIDE SEQUENCE</scope>
    <source>
        <strain evidence="2">LMG 28126</strain>
    </source>
</reference>
<dbReference type="InterPro" id="IPR036928">
    <property type="entry name" value="AS_sf"/>
</dbReference>
<dbReference type="SUPFAM" id="SSF75304">
    <property type="entry name" value="Amidase signature (AS) enzymes"/>
    <property type="match status" value="1"/>
</dbReference>
<dbReference type="Gene3D" id="3.90.1300.10">
    <property type="entry name" value="Amidase signature (AS) domain"/>
    <property type="match status" value="1"/>
</dbReference>
<dbReference type="Pfam" id="PF01425">
    <property type="entry name" value="Amidase"/>
    <property type="match status" value="1"/>
</dbReference>
<dbReference type="GO" id="GO:0004040">
    <property type="term" value="F:amidase activity"/>
    <property type="evidence" value="ECO:0007669"/>
    <property type="project" value="UniProtKB-EC"/>
</dbReference>
<dbReference type="EMBL" id="NHSD01000089">
    <property type="protein sequence ID" value="MBK5926055.1"/>
    <property type="molecule type" value="Genomic_DNA"/>
</dbReference>
<feature type="domain" description="Amidase" evidence="1">
    <location>
        <begin position="24"/>
        <end position="149"/>
    </location>
</feature>
<evidence type="ECO:0000313" key="2">
    <source>
        <dbReference type="EMBL" id="MBK5926055.1"/>
    </source>
</evidence>
<keyword evidence="2" id="KW-0378">Hydrolase</keyword>
<organism evidence="2 3">
    <name type="scientific">Rhodobaculum claviforme</name>
    <dbReference type="NCBI Taxonomy" id="1549854"/>
    <lineage>
        <taxon>Bacteria</taxon>
        <taxon>Pseudomonadati</taxon>
        <taxon>Pseudomonadota</taxon>
        <taxon>Alphaproteobacteria</taxon>
        <taxon>Rhodobacterales</taxon>
        <taxon>Paracoccaceae</taxon>
        <taxon>Rhodobaculum</taxon>
    </lineage>
</organism>
<feature type="non-terminal residue" evidence="2">
    <location>
        <position position="150"/>
    </location>
</feature>
<dbReference type="RefSeq" id="WP_242511794.1">
    <property type="nucleotide sequence ID" value="NZ_NHSD01000089.1"/>
</dbReference>
<dbReference type="GO" id="GO:0012505">
    <property type="term" value="C:endomembrane system"/>
    <property type="evidence" value="ECO:0007669"/>
    <property type="project" value="TreeGrafter"/>
</dbReference>
<keyword evidence="3" id="KW-1185">Reference proteome</keyword>
<proteinExistence type="predicted"/>
<dbReference type="InterPro" id="IPR023631">
    <property type="entry name" value="Amidase_dom"/>
</dbReference>
<dbReference type="Proteomes" id="UP000706333">
    <property type="component" value="Unassembled WGS sequence"/>
</dbReference>
<dbReference type="InterPro" id="IPR052739">
    <property type="entry name" value="FAAH2"/>
</dbReference>
<gene>
    <name evidence="2" type="ORF">CCR87_01570</name>
</gene>
<sequence length="150" mass="15752">MTPWTLTATDLAARIAAREITARDAVESTLERLEAVNPTLNAVVMRCDHEARAAADAVDAALARGDRVGPLAGVAVTVKVNVDQTGHATTNGLRVNAGAVAEVDNPVVANLRRAGAVIVGRTNAPAFSLRWFTRNSHHGATLNPRDQGLT</sequence>
<dbReference type="AlphaFoldDB" id="A0A934WE98"/>
<dbReference type="EC" id="3.5.1.4" evidence="2"/>
<reference evidence="2" key="1">
    <citation type="submission" date="2017-05" db="EMBL/GenBank/DDBJ databases">
        <authorList>
            <person name="Imhoff J.F."/>
            <person name="Rahn T."/>
            <person name="Kuenzel S."/>
            <person name="Neulinger S.C."/>
        </authorList>
    </citation>
    <scope>NUCLEOTIDE SEQUENCE</scope>
    <source>
        <strain evidence="2">LMG 28126</strain>
    </source>
</reference>
<name>A0A934WE98_9RHOB</name>
<accession>A0A934WE98</accession>
<dbReference type="PANTHER" id="PTHR43372">
    <property type="entry name" value="FATTY-ACID AMIDE HYDROLASE"/>
    <property type="match status" value="1"/>
</dbReference>
<evidence type="ECO:0000259" key="1">
    <source>
        <dbReference type="Pfam" id="PF01425"/>
    </source>
</evidence>